<evidence type="ECO:0000313" key="4">
    <source>
        <dbReference type="EMBL" id="HGT46442.1"/>
    </source>
</evidence>
<dbReference type="FunFam" id="2.60.40.10:FF:000495">
    <property type="entry name" value="Periplasmic beta-glucosidase"/>
    <property type="match status" value="1"/>
</dbReference>
<dbReference type="InterPro" id="IPR036881">
    <property type="entry name" value="Glyco_hydro_3_C_sf"/>
</dbReference>
<dbReference type="EMBL" id="DSVI01000001">
    <property type="protein sequence ID" value="HGT46442.1"/>
    <property type="molecule type" value="Genomic_DNA"/>
</dbReference>
<dbReference type="InterPro" id="IPR036962">
    <property type="entry name" value="Glyco_hydro_3_N_sf"/>
</dbReference>
<comment type="caution">
    <text evidence="4">The sequence shown here is derived from an EMBL/GenBank/DDBJ whole genome shotgun (WGS) entry which is preliminary data.</text>
</comment>
<feature type="domain" description="PA14" evidence="3">
    <location>
        <begin position="419"/>
        <end position="558"/>
    </location>
</feature>
<dbReference type="GO" id="GO:0005975">
    <property type="term" value="P:carbohydrate metabolic process"/>
    <property type="evidence" value="ECO:0007669"/>
    <property type="project" value="InterPro"/>
</dbReference>
<dbReference type="Pfam" id="PF07691">
    <property type="entry name" value="PA14"/>
    <property type="match status" value="1"/>
</dbReference>
<proteinExistence type="inferred from homology"/>
<dbReference type="InterPro" id="IPR011658">
    <property type="entry name" value="PA14_dom"/>
</dbReference>
<dbReference type="Gene3D" id="3.40.50.1700">
    <property type="entry name" value="Glycoside hydrolase family 3 C-terminal domain"/>
    <property type="match status" value="1"/>
</dbReference>
<evidence type="ECO:0000256" key="1">
    <source>
        <dbReference type="ARBA" id="ARBA00005336"/>
    </source>
</evidence>
<dbReference type="InterPro" id="IPR013783">
    <property type="entry name" value="Ig-like_fold"/>
</dbReference>
<keyword evidence="2" id="KW-0378">Hydrolase</keyword>
<accession>A0A832DFI2</accession>
<sequence>MNKLLSLVVTFFFLINIPMEAQNKRSIESRIEELLSKLTLEEKIELLGGTGFETKSIERLGIPSLNMCDGPLGVRWGQATAFPSGILMGATWNPELIEKLGSALAEEVKAKGRHVILGPCVNIARIPMGGRNFESFGEDPYLTSRITVNYIKGVQKENVAATVKHFAVNNQEHERMFVDVQVDERALNEIYFPAFKAAVTEANVLAVMSAYNKLNGFYCSENKNLLIDKLKGEWKFNGLVMSDWGAVHSSIPTFNNGLDLEMPDGKYLNRKSLLEGLQNGELDKEILNDKIRRILRVMFTIGLFDNYNYDSTKLNTDENKKIALEVAREGMVLLKNQDNILPLNLEKIKSIAVIGPTSNVAITGGGGSSMVSPFYSVSPLEALKNKIGDKVKINFAQGLMLNGTIKPISPEFLFTDKNGNVHGLLGEYFTNKELKGSPDRTKVDTTINFSWEWDSSFDDFPSDNFSVRWSGYLKVDKTDTYTIDVSTDDGVRLFIDDKLVIDDWNDHAEMTNSYTLNLEAEKFYKIKLEFYENGGAAICKLGLRTKDSNLLSEALNAAKISDVALVFAGTNFTYESEGFDRQDLLLPQNQDELIRRIAEINPNIVVILTTGSPVLMNEWIDKVPAVIESWFAGEQIGNAIAEILIGEVNPSGKLPITFPVRWEDCSAFGTYKQESGISKYSDGIFVGYRHFEKNNIKPQFPFGFGLSYTQFNYSDISLSKDKLTQNDSVIVSFRLRNIGKLKGKEVVQLYISDPVCSVERPIKELKKFVKVELVPGEEKEIHFTIQPDDLMYYDKSWKVENGEFIIMIGSSSSDIKLKSSIQYYE</sequence>
<evidence type="ECO:0000259" key="3">
    <source>
        <dbReference type="PROSITE" id="PS51820"/>
    </source>
</evidence>
<dbReference type="PANTHER" id="PTHR42715">
    <property type="entry name" value="BETA-GLUCOSIDASE"/>
    <property type="match status" value="1"/>
</dbReference>
<protein>
    <submittedName>
        <fullName evidence="4">Beta-glucosidase</fullName>
    </submittedName>
</protein>
<dbReference type="Gene3D" id="3.20.20.300">
    <property type="entry name" value="Glycoside hydrolase, family 3, N-terminal domain"/>
    <property type="match status" value="1"/>
</dbReference>
<dbReference type="SUPFAM" id="SSF52279">
    <property type="entry name" value="Beta-D-glucan exohydrolase, C-terminal domain"/>
    <property type="match status" value="1"/>
</dbReference>
<dbReference type="Pfam" id="PF01915">
    <property type="entry name" value="Glyco_hydro_3_C"/>
    <property type="match status" value="1"/>
</dbReference>
<dbReference type="InterPro" id="IPR001764">
    <property type="entry name" value="Glyco_hydro_3_N"/>
</dbReference>
<dbReference type="PANTHER" id="PTHR42715:SF10">
    <property type="entry name" value="BETA-GLUCOSIDASE"/>
    <property type="match status" value="1"/>
</dbReference>
<dbReference type="Gene3D" id="2.60.40.10">
    <property type="entry name" value="Immunoglobulins"/>
    <property type="match status" value="1"/>
</dbReference>
<gene>
    <name evidence="4" type="ORF">ENS56_00190</name>
</gene>
<organism evidence="4">
    <name type="scientific">Ignavibacterium album</name>
    <dbReference type="NCBI Taxonomy" id="591197"/>
    <lineage>
        <taxon>Bacteria</taxon>
        <taxon>Pseudomonadati</taxon>
        <taxon>Ignavibacteriota</taxon>
        <taxon>Ignavibacteria</taxon>
        <taxon>Ignavibacteriales</taxon>
        <taxon>Ignavibacteriaceae</taxon>
        <taxon>Ignavibacterium</taxon>
    </lineage>
</organism>
<dbReference type="Pfam" id="PF14310">
    <property type="entry name" value="Fn3-like"/>
    <property type="match status" value="1"/>
</dbReference>
<name>A0A832DFI2_9BACT</name>
<dbReference type="PRINTS" id="PR00133">
    <property type="entry name" value="GLHYDRLASE3"/>
</dbReference>
<dbReference type="Gene3D" id="2.60.120.260">
    <property type="entry name" value="Galactose-binding domain-like"/>
    <property type="match status" value="1"/>
</dbReference>
<dbReference type="SMART" id="SM00758">
    <property type="entry name" value="PA14"/>
    <property type="match status" value="1"/>
</dbReference>
<dbReference type="AlphaFoldDB" id="A0A832DFI2"/>
<dbReference type="InterPro" id="IPR002772">
    <property type="entry name" value="Glyco_hydro_3_C"/>
</dbReference>
<dbReference type="SUPFAM" id="SSF51445">
    <property type="entry name" value="(Trans)glycosidases"/>
    <property type="match status" value="1"/>
</dbReference>
<dbReference type="SMART" id="SM01217">
    <property type="entry name" value="Fn3_like"/>
    <property type="match status" value="1"/>
</dbReference>
<comment type="similarity">
    <text evidence="1">Belongs to the glycosyl hydrolase 3 family.</text>
</comment>
<dbReference type="InterPro" id="IPR050288">
    <property type="entry name" value="Cellulose_deg_GH3"/>
</dbReference>
<dbReference type="Pfam" id="PF00933">
    <property type="entry name" value="Glyco_hydro_3"/>
    <property type="match status" value="1"/>
</dbReference>
<dbReference type="PROSITE" id="PS51820">
    <property type="entry name" value="PA14"/>
    <property type="match status" value="1"/>
</dbReference>
<dbReference type="InterPro" id="IPR037524">
    <property type="entry name" value="PA14/GLEYA"/>
</dbReference>
<dbReference type="InterPro" id="IPR017853">
    <property type="entry name" value="GH"/>
</dbReference>
<reference evidence="4" key="1">
    <citation type="journal article" date="2020" name="mSystems">
        <title>Genome- and Community-Level Interaction Insights into Carbon Utilization and Element Cycling Functions of Hydrothermarchaeota in Hydrothermal Sediment.</title>
        <authorList>
            <person name="Zhou Z."/>
            <person name="Liu Y."/>
            <person name="Xu W."/>
            <person name="Pan J."/>
            <person name="Luo Z.H."/>
            <person name="Li M."/>
        </authorList>
    </citation>
    <scope>NUCLEOTIDE SEQUENCE [LARGE SCALE GENOMIC DNA]</scope>
    <source>
        <strain evidence="4">SpSt-500</strain>
    </source>
</reference>
<dbReference type="GO" id="GO:0008422">
    <property type="term" value="F:beta-glucosidase activity"/>
    <property type="evidence" value="ECO:0007669"/>
    <property type="project" value="UniProtKB-ARBA"/>
</dbReference>
<dbReference type="InterPro" id="IPR026891">
    <property type="entry name" value="Fn3-like"/>
</dbReference>
<evidence type="ECO:0000256" key="2">
    <source>
        <dbReference type="ARBA" id="ARBA00022801"/>
    </source>
</evidence>